<evidence type="ECO:0000256" key="1">
    <source>
        <dbReference type="ARBA" id="ARBA00007169"/>
    </source>
</evidence>
<dbReference type="AlphaFoldDB" id="A0A2R4T3E4"/>
<proteinExistence type="inferred from homology"/>
<dbReference type="InterPro" id="IPR001031">
    <property type="entry name" value="Thioesterase"/>
</dbReference>
<gene>
    <name evidence="3" type="ORF">SLUN_16870</name>
</gene>
<dbReference type="InterPro" id="IPR029058">
    <property type="entry name" value="AB_hydrolase_fold"/>
</dbReference>
<dbReference type="Gene3D" id="3.40.50.1820">
    <property type="entry name" value="alpha/beta hydrolase"/>
    <property type="match status" value="1"/>
</dbReference>
<comment type="similarity">
    <text evidence="1">Belongs to the thioesterase family.</text>
</comment>
<dbReference type="KEGG" id="slk:SLUN_16870"/>
<dbReference type="InterPro" id="IPR012223">
    <property type="entry name" value="TEII"/>
</dbReference>
<accession>A0A2R4T3E4</accession>
<dbReference type="GeneID" id="55656937"/>
<name>A0A2R4T3E4_9ACTN</name>
<dbReference type="EMBL" id="CP026304">
    <property type="protein sequence ID" value="AVZ73597.1"/>
    <property type="molecule type" value="Genomic_DNA"/>
</dbReference>
<dbReference type="Proteomes" id="UP000244201">
    <property type="component" value="Chromosome"/>
</dbReference>
<organism evidence="3 4">
    <name type="scientific">Streptomyces lunaelactis</name>
    <dbReference type="NCBI Taxonomy" id="1535768"/>
    <lineage>
        <taxon>Bacteria</taxon>
        <taxon>Bacillati</taxon>
        <taxon>Actinomycetota</taxon>
        <taxon>Actinomycetes</taxon>
        <taxon>Kitasatosporales</taxon>
        <taxon>Streptomycetaceae</taxon>
        <taxon>Streptomyces</taxon>
    </lineage>
</organism>
<evidence type="ECO:0000313" key="3">
    <source>
        <dbReference type="EMBL" id="AVZ73597.1"/>
    </source>
</evidence>
<dbReference type="PANTHER" id="PTHR11487:SF0">
    <property type="entry name" value="S-ACYL FATTY ACID SYNTHASE THIOESTERASE, MEDIUM CHAIN"/>
    <property type="match status" value="1"/>
</dbReference>
<keyword evidence="4" id="KW-1185">Reference proteome</keyword>
<feature type="domain" description="Thioesterase" evidence="2">
    <location>
        <begin position="8"/>
        <end position="217"/>
    </location>
</feature>
<dbReference type="RefSeq" id="WP_108149274.1">
    <property type="nucleotide sequence ID" value="NZ_CP026304.1"/>
</dbReference>
<reference evidence="3 4" key="1">
    <citation type="submission" date="2018-01" db="EMBL/GenBank/DDBJ databases">
        <title>Complete genome sequence of Streptomyces lunaelactis MM109T, a Ferroverdin A producer isolated from cave moonmilk deposits.</title>
        <authorList>
            <person name="Naome A."/>
            <person name="Martinet L."/>
            <person name="Maciejewska M."/>
            <person name="Anderssen S."/>
            <person name="Adam D."/>
            <person name="Tenconi E."/>
            <person name="Deflandre B."/>
            <person name="Arguelles-Arias A."/>
            <person name="Calusinska M."/>
            <person name="Copieters W."/>
            <person name="Karim L."/>
            <person name="Hanikenne M."/>
            <person name="Baurain D."/>
            <person name="van Wezel G."/>
            <person name="Smargiasso N."/>
            <person name="de Pauw E."/>
            <person name="Delfosse P."/>
            <person name="Rigali S."/>
        </authorList>
    </citation>
    <scope>NUCLEOTIDE SEQUENCE [LARGE SCALE GENOMIC DNA]</scope>
    <source>
        <strain evidence="3 4">MM109</strain>
    </source>
</reference>
<protein>
    <recommendedName>
        <fullName evidence="2">Thioesterase domain-containing protein</fullName>
    </recommendedName>
</protein>
<dbReference type="OrthoDB" id="8480037at2"/>
<evidence type="ECO:0000313" key="4">
    <source>
        <dbReference type="Proteomes" id="UP000244201"/>
    </source>
</evidence>
<evidence type="ECO:0000259" key="2">
    <source>
        <dbReference type="Pfam" id="PF00975"/>
    </source>
</evidence>
<sequence length="240" mass="26655">MSSLQTLTLVCFPHAGGGLGRYRGWRDDLPDGVELVLPDLPGREGRLFDEPLPDVASVSQYAIHQLAAEIASSDRLAIAGISYGALVAFDMAARLEASGKKIQAVFAASQRAPTTRLPPINWRSMDDERLLAELTEIGGLSPDLGAEEEFLELFLPVIRAELHASETYLRPDAYDRLRCPIFLYHGNEDAAIPSSSARAWRDETDDFSWRSLEAAHFLTGPDGKDLWYEALREDLRFVHD</sequence>
<dbReference type="PANTHER" id="PTHR11487">
    <property type="entry name" value="THIOESTERASE"/>
    <property type="match status" value="1"/>
</dbReference>
<dbReference type="SUPFAM" id="SSF53474">
    <property type="entry name" value="alpha/beta-Hydrolases"/>
    <property type="match status" value="1"/>
</dbReference>
<dbReference type="GO" id="GO:0008610">
    <property type="term" value="P:lipid biosynthetic process"/>
    <property type="evidence" value="ECO:0007669"/>
    <property type="project" value="TreeGrafter"/>
</dbReference>
<dbReference type="Pfam" id="PF00975">
    <property type="entry name" value="Thioesterase"/>
    <property type="match status" value="1"/>
</dbReference>